<organism evidence="1">
    <name type="scientific">Arundo donax</name>
    <name type="common">Giant reed</name>
    <name type="synonym">Donax arundinaceus</name>
    <dbReference type="NCBI Taxonomy" id="35708"/>
    <lineage>
        <taxon>Eukaryota</taxon>
        <taxon>Viridiplantae</taxon>
        <taxon>Streptophyta</taxon>
        <taxon>Embryophyta</taxon>
        <taxon>Tracheophyta</taxon>
        <taxon>Spermatophyta</taxon>
        <taxon>Magnoliopsida</taxon>
        <taxon>Liliopsida</taxon>
        <taxon>Poales</taxon>
        <taxon>Poaceae</taxon>
        <taxon>PACMAD clade</taxon>
        <taxon>Arundinoideae</taxon>
        <taxon>Arundineae</taxon>
        <taxon>Arundo</taxon>
    </lineage>
</organism>
<evidence type="ECO:0000313" key="1">
    <source>
        <dbReference type="EMBL" id="JAD38435.1"/>
    </source>
</evidence>
<sequence>MFFSHSEERKLDLHNKKNIQEYTEAKIHY</sequence>
<accession>A0A0A8ZNV3</accession>
<reference evidence="1" key="1">
    <citation type="submission" date="2014-09" db="EMBL/GenBank/DDBJ databases">
        <authorList>
            <person name="Magalhaes I.L.F."/>
            <person name="Oliveira U."/>
            <person name="Santos F.R."/>
            <person name="Vidigal T.H.D.A."/>
            <person name="Brescovit A.D."/>
            <person name="Santos A.J."/>
        </authorList>
    </citation>
    <scope>NUCLEOTIDE SEQUENCE</scope>
    <source>
        <tissue evidence="1">Shoot tissue taken approximately 20 cm above the soil surface</tissue>
    </source>
</reference>
<dbReference type="EMBL" id="GBRH01259460">
    <property type="protein sequence ID" value="JAD38435.1"/>
    <property type="molecule type" value="Transcribed_RNA"/>
</dbReference>
<protein>
    <submittedName>
        <fullName evidence="1">Uncharacterized protein</fullName>
    </submittedName>
</protein>
<name>A0A0A8ZNV3_ARUDO</name>
<reference evidence="1" key="2">
    <citation type="journal article" date="2015" name="Data Brief">
        <title>Shoot transcriptome of the giant reed, Arundo donax.</title>
        <authorList>
            <person name="Barrero R.A."/>
            <person name="Guerrero F.D."/>
            <person name="Moolhuijzen P."/>
            <person name="Goolsby J.A."/>
            <person name="Tidwell J."/>
            <person name="Bellgard S.E."/>
            <person name="Bellgard M.I."/>
        </authorList>
    </citation>
    <scope>NUCLEOTIDE SEQUENCE</scope>
    <source>
        <tissue evidence="1">Shoot tissue taken approximately 20 cm above the soil surface</tissue>
    </source>
</reference>
<proteinExistence type="predicted"/>
<dbReference type="AlphaFoldDB" id="A0A0A8ZNV3"/>